<organism evidence="3 4">
    <name type="scientific">Parvularcula bermudensis (strain ATCC BAA-594 / HTCC2503 / KCTC 12087)</name>
    <dbReference type="NCBI Taxonomy" id="314260"/>
    <lineage>
        <taxon>Bacteria</taxon>
        <taxon>Pseudomonadati</taxon>
        <taxon>Pseudomonadota</taxon>
        <taxon>Alphaproteobacteria</taxon>
        <taxon>Parvularculales</taxon>
        <taxon>Parvularculaceae</taxon>
        <taxon>Parvularcula</taxon>
    </lineage>
</organism>
<keyword evidence="2" id="KW-1133">Transmembrane helix</keyword>
<dbReference type="EMBL" id="CP002156">
    <property type="protein sequence ID" value="ADM10734.1"/>
    <property type="molecule type" value="Genomic_DNA"/>
</dbReference>
<keyword evidence="2" id="KW-0472">Membrane</keyword>
<keyword evidence="2" id="KW-0812">Transmembrane</keyword>
<dbReference type="RefSeq" id="WP_013301708.1">
    <property type="nucleotide sequence ID" value="NC_014414.1"/>
</dbReference>
<dbReference type="STRING" id="314260.PB2503_13484"/>
<dbReference type="Gene3D" id="2.40.50.100">
    <property type="match status" value="1"/>
</dbReference>
<dbReference type="Proteomes" id="UP000001302">
    <property type="component" value="Chromosome"/>
</dbReference>
<dbReference type="InterPro" id="IPR050739">
    <property type="entry name" value="MFP"/>
</dbReference>
<name>E0THE2_PARBH</name>
<reference evidence="4" key="1">
    <citation type="submission" date="2010-08" db="EMBL/GenBank/DDBJ databases">
        <title>Genome sequence of Parvularcula bermudensis HTCC2503.</title>
        <authorList>
            <person name="Kang D.-M."/>
            <person name="Oh H.-M."/>
            <person name="Cho J.-C."/>
        </authorList>
    </citation>
    <scope>NUCLEOTIDE SEQUENCE [LARGE SCALE GENOMIC DNA]</scope>
    <source>
        <strain evidence="4">ATCC BAA-594 / HTCC2503 / KCTC 12087</strain>
    </source>
</reference>
<dbReference type="AlphaFoldDB" id="E0THE2"/>
<gene>
    <name evidence="3" type="ordered locus">PB2503_13484</name>
</gene>
<feature type="transmembrane region" description="Helical" evidence="2">
    <location>
        <begin position="25"/>
        <end position="47"/>
    </location>
</feature>
<keyword evidence="1" id="KW-0175">Coiled coil</keyword>
<dbReference type="KEGG" id="pbr:PB2503_13484"/>
<evidence type="ECO:0000256" key="1">
    <source>
        <dbReference type="SAM" id="Coils"/>
    </source>
</evidence>
<evidence type="ECO:0000313" key="3">
    <source>
        <dbReference type="EMBL" id="ADM10734.1"/>
    </source>
</evidence>
<dbReference type="SUPFAM" id="SSF111369">
    <property type="entry name" value="HlyD-like secretion proteins"/>
    <property type="match status" value="1"/>
</dbReference>
<dbReference type="PANTHER" id="PTHR30386:SF27">
    <property type="entry name" value="MEMBRANE FUSION PROTEIN (MFP) FAMILY PROTEIN"/>
    <property type="match status" value="1"/>
</dbReference>
<keyword evidence="4" id="KW-1185">Reference proteome</keyword>
<dbReference type="Gene3D" id="1.10.287.470">
    <property type="entry name" value="Helix hairpin bin"/>
    <property type="match status" value="1"/>
</dbReference>
<proteinExistence type="predicted"/>
<dbReference type="PANTHER" id="PTHR30386">
    <property type="entry name" value="MEMBRANE FUSION SUBUNIT OF EMRAB-TOLC MULTIDRUG EFFLUX PUMP"/>
    <property type="match status" value="1"/>
</dbReference>
<feature type="coiled-coil region" evidence="1">
    <location>
        <begin position="104"/>
        <end position="176"/>
    </location>
</feature>
<evidence type="ECO:0000313" key="4">
    <source>
        <dbReference type="Proteomes" id="UP000001302"/>
    </source>
</evidence>
<protein>
    <submittedName>
        <fullName evidence="3">RND efflux membrane fusion protein</fullName>
    </submittedName>
</protein>
<dbReference type="HOGENOM" id="CLU_038456_0_0_5"/>
<dbReference type="eggNOG" id="COG0845">
    <property type="taxonomic scope" value="Bacteria"/>
</dbReference>
<evidence type="ECO:0000256" key="2">
    <source>
        <dbReference type="SAM" id="Phobius"/>
    </source>
</evidence>
<sequence>MVLDHSHQSYFTTLQSLRPPKVMSVVALLLVVGVAAATAFAILVPWVQTTAGPGIVTTLDPEERSQELSALVAGRIDQWYVREGDRVAAGDPIVSIVDNDPRLLERRAQEKDEAIAEVRAAEAALRSAERDLARTESLEGEGLAAPRDVDSGIIRLQELRAQMASARARLARLDVDISRQSAGEVTAPRDGTVLELTGGDRATYVTAGQRLALFQPDPTARAVALLINGRDVPLVQPGADVRLEFEGFPALQFTGWPGLPTGTFEGVVVSVDPAAQPDGRFRVLVAEPDDPERAWPDDRFVRLGSTARGWILLETVSVGYEVWRQLNDFPPRYTTAGGTAR</sequence>
<accession>E0THE2</accession>
<reference evidence="3 4" key="2">
    <citation type="journal article" date="2011" name="J. Bacteriol.">
        <title>Complete genome sequence of strain HTCC2503T of Parvularcula bermudensis, the type species of the order "Parvularculales" in the class Alphaproteobacteria.</title>
        <authorList>
            <person name="Oh H.M."/>
            <person name="Kang I."/>
            <person name="Vergin K.L."/>
            <person name="Kang D."/>
            <person name="Rhee K.H."/>
            <person name="Giovannoni S.J."/>
            <person name="Cho J.C."/>
        </authorList>
    </citation>
    <scope>NUCLEOTIDE SEQUENCE [LARGE SCALE GENOMIC DNA]</scope>
    <source>
        <strain evidence="4">ATCC BAA-594 / HTCC2503 / KCTC 12087</strain>
    </source>
</reference>
<dbReference type="OrthoDB" id="9760528at2"/>